<proteinExistence type="inferred from homology"/>
<name>A0ABV2SAW1_9GAMM</name>
<dbReference type="InterPro" id="IPR029056">
    <property type="entry name" value="Ribokinase-like"/>
</dbReference>
<dbReference type="SUPFAM" id="SSF53613">
    <property type="entry name" value="Ribokinase-like"/>
    <property type="match status" value="1"/>
</dbReference>
<evidence type="ECO:0000313" key="5">
    <source>
        <dbReference type="EMBL" id="MET4754890.1"/>
    </source>
</evidence>
<evidence type="ECO:0000256" key="1">
    <source>
        <dbReference type="ARBA" id="ARBA00010688"/>
    </source>
</evidence>
<dbReference type="InterPro" id="IPR011611">
    <property type="entry name" value="PfkB_dom"/>
</dbReference>
<gene>
    <name evidence="5" type="ORF">V5J35_000082</name>
</gene>
<dbReference type="EMBL" id="JBEWTB010000001">
    <property type="protein sequence ID" value="MET4754890.1"/>
    <property type="molecule type" value="Genomic_DNA"/>
</dbReference>
<dbReference type="PROSITE" id="PS00584">
    <property type="entry name" value="PFKB_KINASES_2"/>
    <property type="match status" value="1"/>
</dbReference>
<dbReference type="RefSeq" id="WP_354011690.1">
    <property type="nucleotide sequence ID" value="NZ_JBEWTA010000003.1"/>
</dbReference>
<dbReference type="GO" id="GO:0008673">
    <property type="term" value="F:2-dehydro-3-deoxygluconokinase activity"/>
    <property type="evidence" value="ECO:0007669"/>
    <property type="project" value="UniProtKB-EC"/>
</dbReference>
<reference evidence="5 6" key="1">
    <citation type="submission" date="2024-06" db="EMBL/GenBank/DDBJ databases">
        <title>Genomic Encyclopedia of Type Strains, Phase V (KMG-V): Genome sequencing to study the core and pangenomes of soil and plant-associated prokaryotes.</title>
        <authorList>
            <person name="Whitman W."/>
        </authorList>
    </citation>
    <scope>NUCLEOTIDE SEQUENCE [LARGE SCALE GENOMIC DNA]</scope>
    <source>
        <strain evidence="5 6">NE40</strain>
    </source>
</reference>
<sequence>MTYKKIACLGECMVELSPLDNDTYASGFAGDSLNTAIYLQRSLLQRPFKTSYVTALGADTLSHKIRAFIASETIDTSLVGTVPDKHPGLYSIELDADGERSFTYWRGDSAARKLLKGGLTAEQQRQLVEDFDLIYFSGISIAILDTQSRQKLLNLLTAARERGTRIAFDSNYRPALWESEEVAREVIDQYLTITDIAMVTFDDEQSLNRDAAPEETLARLKAKGVAEIVVKNGSTGCLVHSAGFEGLVASEKVETVVDTTSAGDAFNAGYMAARLCEQPPETAAVFAHQLAGSVIQHKGAIIPLSECPTI</sequence>
<accession>A0ABV2SAW1</accession>
<keyword evidence="6" id="KW-1185">Reference proteome</keyword>
<dbReference type="EC" id="2.7.1.45" evidence="5"/>
<keyword evidence="3" id="KW-0418">Kinase</keyword>
<protein>
    <submittedName>
        <fullName evidence="5">2-dehydro-3-deoxygluconokinase</fullName>
        <ecNumber evidence="5">2.7.1.45</ecNumber>
    </submittedName>
</protein>
<dbReference type="InterPro" id="IPR002173">
    <property type="entry name" value="Carboh/pur_kinase_PfkB_CS"/>
</dbReference>
<evidence type="ECO:0000313" key="6">
    <source>
        <dbReference type="Proteomes" id="UP001549366"/>
    </source>
</evidence>
<evidence type="ECO:0000256" key="2">
    <source>
        <dbReference type="ARBA" id="ARBA00022679"/>
    </source>
</evidence>
<dbReference type="InterPro" id="IPR050306">
    <property type="entry name" value="PfkB_Carbo_kinase"/>
</dbReference>
<comment type="caution">
    <text evidence="5">The sequence shown here is derived from an EMBL/GenBank/DDBJ whole genome shotgun (WGS) entry which is preliminary data.</text>
</comment>
<evidence type="ECO:0000256" key="3">
    <source>
        <dbReference type="ARBA" id="ARBA00022777"/>
    </source>
</evidence>
<organism evidence="5 6">
    <name type="scientific">Endozoicomonas lisbonensis</name>
    <dbReference type="NCBI Taxonomy" id="3120522"/>
    <lineage>
        <taxon>Bacteria</taxon>
        <taxon>Pseudomonadati</taxon>
        <taxon>Pseudomonadota</taxon>
        <taxon>Gammaproteobacteria</taxon>
        <taxon>Oceanospirillales</taxon>
        <taxon>Endozoicomonadaceae</taxon>
        <taxon>Endozoicomonas</taxon>
    </lineage>
</organism>
<dbReference type="Pfam" id="PF00294">
    <property type="entry name" value="PfkB"/>
    <property type="match status" value="1"/>
</dbReference>
<feature type="domain" description="Carbohydrate kinase PfkB" evidence="4">
    <location>
        <begin position="4"/>
        <end position="305"/>
    </location>
</feature>
<dbReference type="PANTHER" id="PTHR43085">
    <property type="entry name" value="HEXOKINASE FAMILY MEMBER"/>
    <property type="match status" value="1"/>
</dbReference>
<comment type="similarity">
    <text evidence="1">Belongs to the carbohydrate kinase PfkB family.</text>
</comment>
<dbReference type="Gene3D" id="3.40.1190.20">
    <property type="match status" value="1"/>
</dbReference>
<keyword evidence="2 5" id="KW-0808">Transferase</keyword>
<evidence type="ECO:0000259" key="4">
    <source>
        <dbReference type="Pfam" id="PF00294"/>
    </source>
</evidence>
<dbReference type="Proteomes" id="UP001549366">
    <property type="component" value="Unassembled WGS sequence"/>
</dbReference>
<dbReference type="PANTHER" id="PTHR43085:SF15">
    <property type="entry name" value="2-DEHYDRO-3-DEOXYGLUCONOKINASE"/>
    <property type="match status" value="1"/>
</dbReference>
<dbReference type="CDD" id="cd01166">
    <property type="entry name" value="KdgK"/>
    <property type="match status" value="1"/>
</dbReference>